<dbReference type="GO" id="GO:0035371">
    <property type="term" value="C:microtubule plus-end"/>
    <property type="evidence" value="ECO:0007669"/>
    <property type="project" value="EnsemblFungi"/>
</dbReference>
<dbReference type="PROSITE" id="PS50021">
    <property type="entry name" value="CH"/>
    <property type="match status" value="1"/>
</dbReference>
<evidence type="ECO:0000256" key="9">
    <source>
        <dbReference type="PROSITE-ProRule" id="PRU00576"/>
    </source>
</evidence>
<feature type="compositionally biased region" description="Polar residues" evidence="10">
    <location>
        <begin position="216"/>
        <end position="229"/>
    </location>
</feature>
<dbReference type="InterPro" id="IPR004953">
    <property type="entry name" value="EB1_C"/>
</dbReference>
<evidence type="ECO:0000259" key="11">
    <source>
        <dbReference type="PROSITE" id="PS50021"/>
    </source>
</evidence>
<dbReference type="PANTHER" id="PTHR10623">
    <property type="entry name" value="MICROTUBULE-ASSOCIATED PROTEIN RP/EB FAMILY MEMBER"/>
    <property type="match status" value="1"/>
</dbReference>
<keyword evidence="3" id="KW-0963">Cytoplasm</keyword>
<dbReference type="InterPro" id="IPR036872">
    <property type="entry name" value="CH_dom_sf"/>
</dbReference>
<dbReference type="OrthoDB" id="2119228at2759"/>
<feature type="compositionally biased region" description="Polar residues" evidence="10">
    <location>
        <begin position="161"/>
        <end position="181"/>
    </location>
</feature>
<dbReference type="GO" id="GO:0000922">
    <property type="term" value="C:spindle pole"/>
    <property type="evidence" value="ECO:0007669"/>
    <property type="project" value="EnsemblFungi"/>
</dbReference>
<reference evidence="13 14" key="1">
    <citation type="journal article" date="2009" name="Nature">
        <title>Evolution of pathogenicity and sexual reproduction in eight Candida genomes.</title>
        <authorList>
            <person name="Butler G."/>
            <person name="Rasmussen M.D."/>
            <person name="Lin M.F."/>
            <person name="Santos M.A."/>
            <person name="Sakthikumar S."/>
            <person name="Munro C.A."/>
            <person name="Rheinbay E."/>
            <person name="Grabherr M."/>
            <person name="Forche A."/>
            <person name="Reedy J.L."/>
            <person name="Agrafioti I."/>
            <person name="Arnaud M.B."/>
            <person name="Bates S."/>
            <person name="Brown A.J."/>
            <person name="Brunke S."/>
            <person name="Costanzo M.C."/>
            <person name="Fitzpatrick D.A."/>
            <person name="de Groot P.W."/>
            <person name="Harris D."/>
            <person name="Hoyer L.L."/>
            <person name="Hube B."/>
            <person name="Klis F.M."/>
            <person name="Kodira C."/>
            <person name="Lennard N."/>
            <person name="Logue M.E."/>
            <person name="Martin R."/>
            <person name="Neiman A.M."/>
            <person name="Nikolaou E."/>
            <person name="Quail M.A."/>
            <person name="Quinn J."/>
            <person name="Santos M.C."/>
            <person name="Schmitzberger F.F."/>
            <person name="Sherlock G."/>
            <person name="Shah P."/>
            <person name="Silverstein K.A."/>
            <person name="Skrzypek M.S."/>
            <person name="Soll D."/>
            <person name="Staggs R."/>
            <person name="Stansfield I."/>
            <person name="Stumpf M.P."/>
            <person name="Sudbery P.E."/>
            <person name="Srikantha T."/>
            <person name="Zeng Q."/>
            <person name="Berman J."/>
            <person name="Berriman M."/>
            <person name="Heitman J."/>
            <person name="Gow N.A."/>
            <person name="Lorenz M.C."/>
            <person name="Birren B.W."/>
            <person name="Kellis M."/>
            <person name="Cuomo C.A."/>
        </authorList>
    </citation>
    <scope>NUCLEOTIDE SEQUENCE [LARGE SCALE GENOMIC DNA]</scope>
    <source>
        <strain evidence="14">ATCC MYA-3404 / T1</strain>
    </source>
</reference>
<evidence type="ECO:0000256" key="5">
    <source>
        <dbReference type="ARBA" id="ARBA00022701"/>
    </source>
</evidence>
<dbReference type="SUPFAM" id="SSF140612">
    <property type="entry name" value="EB1 dimerisation domain-like"/>
    <property type="match status" value="1"/>
</dbReference>
<dbReference type="GO" id="GO:0051233">
    <property type="term" value="C:spindle midzone"/>
    <property type="evidence" value="ECO:0007669"/>
    <property type="project" value="EnsemblFungi"/>
</dbReference>
<evidence type="ECO:0000256" key="6">
    <source>
        <dbReference type="ARBA" id="ARBA00022776"/>
    </source>
</evidence>
<dbReference type="GO" id="GO:0007020">
    <property type="term" value="P:microtubule nucleation"/>
    <property type="evidence" value="ECO:0007669"/>
    <property type="project" value="EnsemblFungi"/>
</dbReference>
<feature type="region of interest" description="Disordered" evidence="10">
    <location>
        <begin position="119"/>
        <end position="247"/>
    </location>
</feature>
<evidence type="ECO:0000259" key="12">
    <source>
        <dbReference type="PROSITE" id="PS51230"/>
    </source>
</evidence>
<dbReference type="Proteomes" id="UP000002037">
    <property type="component" value="Unassembled WGS sequence"/>
</dbReference>
<dbReference type="GO" id="GO:1904825">
    <property type="term" value="P:protein localization to microtubule plus-end"/>
    <property type="evidence" value="ECO:0007669"/>
    <property type="project" value="EnsemblFungi"/>
</dbReference>
<dbReference type="EMBL" id="GG692399">
    <property type="protein sequence ID" value="EER32446.1"/>
    <property type="molecule type" value="Genomic_DNA"/>
</dbReference>
<evidence type="ECO:0000256" key="3">
    <source>
        <dbReference type="ARBA" id="ARBA00022490"/>
    </source>
</evidence>
<evidence type="ECO:0000256" key="7">
    <source>
        <dbReference type="ARBA" id="ARBA00023212"/>
    </source>
</evidence>
<dbReference type="Gene3D" id="1.20.5.1430">
    <property type="match status" value="1"/>
</dbReference>
<dbReference type="Pfam" id="PF00307">
    <property type="entry name" value="CH"/>
    <property type="match status" value="1"/>
</dbReference>
<feature type="compositionally biased region" description="Low complexity" evidence="10">
    <location>
        <begin position="182"/>
        <end position="215"/>
    </location>
</feature>
<dbReference type="GO" id="GO:0005881">
    <property type="term" value="C:cytoplasmic microtubule"/>
    <property type="evidence" value="ECO:0007669"/>
    <property type="project" value="EnsemblFungi"/>
</dbReference>
<proteinExistence type="inferred from homology"/>
<keyword evidence="7" id="KW-0206">Cytoskeleton</keyword>
<feature type="domain" description="EB1 C-terminal" evidence="12">
    <location>
        <begin position="252"/>
        <end position="328"/>
    </location>
</feature>
<dbReference type="GO" id="GO:0051301">
    <property type="term" value="P:cell division"/>
    <property type="evidence" value="ECO:0007669"/>
    <property type="project" value="UniProtKB-KW"/>
</dbReference>
<feature type="domain" description="Calponin-homology (CH)" evidence="11">
    <location>
        <begin position="4"/>
        <end position="105"/>
    </location>
</feature>
<comment type="subcellular location">
    <subcellularLocation>
        <location evidence="1">Cytoplasm</location>
        <location evidence="1">Cytoskeleton</location>
    </subcellularLocation>
</comment>
<keyword evidence="5 9" id="KW-0493">Microtubule</keyword>
<gene>
    <name evidence="13" type="ORF">CTRG_04117</name>
</gene>
<sequence>MVVGESRAELLNWLNSTLDLNYTKIEQCGSGAAFCQLMDTIVGDVPLNKVKYNAKTEYEYRHNYKILQHVFVKNNITKTIDVEKLIRCKLQDNLELLQWIKRYATTNNVPMKTTVIKSSPARPGAIATSSVVAPKVRDGRRTSTPVGSRKSSGANGVVNGRISTTPKARSNINQGSGISPASNTNNNNSNNNNNNNNNTNINNHSNNGYNSNNHNMSTSNGHRSPNGFRNGNANGSTNGSNNHAPVMNEAMSNTAPVTGGVTTSVLAEEYAIDAQQMESERNFYFNKLRAIEILIQHAKEMEGLSPDLIQFAAEVEKIMYEEYVEEEEEF</sequence>
<dbReference type="VEuPathDB" id="FungiDB:CTRG_04117"/>
<evidence type="ECO:0000256" key="4">
    <source>
        <dbReference type="ARBA" id="ARBA00022618"/>
    </source>
</evidence>
<dbReference type="Gene3D" id="1.10.418.10">
    <property type="entry name" value="Calponin-like domain"/>
    <property type="match status" value="1"/>
</dbReference>
<dbReference type="GO" id="GO:0030543">
    <property type="term" value="P:2-micrometer plasmid partitioning"/>
    <property type="evidence" value="ECO:0007669"/>
    <property type="project" value="EnsemblFungi"/>
</dbReference>
<comment type="similarity">
    <text evidence="2">Belongs to the MAPRE family.</text>
</comment>
<dbReference type="Pfam" id="PF03271">
    <property type="entry name" value="EB1"/>
    <property type="match status" value="1"/>
</dbReference>
<dbReference type="KEGG" id="ctp:CTRG_04117"/>
<dbReference type="InterPro" id="IPR036133">
    <property type="entry name" value="EB1_C_sf"/>
</dbReference>
<keyword evidence="14" id="KW-1185">Reference proteome</keyword>
<dbReference type="eggNOG" id="KOG3000">
    <property type="taxonomic scope" value="Eukaryota"/>
</dbReference>
<keyword evidence="4" id="KW-0132">Cell division</keyword>
<dbReference type="GO" id="GO:0007019">
    <property type="term" value="P:microtubule depolymerization"/>
    <property type="evidence" value="ECO:0007669"/>
    <property type="project" value="EnsemblFungi"/>
</dbReference>
<evidence type="ECO:0000313" key="13">
    <source>
        <dbReference type="EMBL" id="EER32446.1"/>
    </source>
</evidence>
<dbReference type="PROSITE" id="PS51230">
    <property type="entry name" value="EB1_C"/>
    <property type="match status" value="1"/>
</dbReference>
<evidence type="ECO:0000256" key="10">
    <source>
        <dbReference type="SAM" id="MobiDB-lite"/>
    </source>
</evidence>
<dbReference type="GO" id="GO:0031578">
    <property type="term" value="P:mitotic spindle orientation checkpoint signaling"/>
    <property type="evidence" value="ECO:0007669"/>
    <property type="project" value="EnsemblFungi"/>
</dbReference>
<keyword evidence="8" id="KW-0131">Cell cycle</keyword>
<dbReference type="GeneID" id="8297095"/>
<dbReference type="GO" id="GO:0072686">
    <property type="term" value="C:mitotic spindle"/>
    <property type="evidence" value="ECO:0007669"/>
    <property type="project" value="EnsemblFungi"/>
</dbReference>
<evidence type="ECO:0000313" key="14">
    <source>
        <dbReference type="Proteomes" id="UP000002037"/>
    </source>
</evidence>
<dbReference type="GO" id="GO:0007026">
    <property type="term" value="P:negative regulation of microtubule depolymerization"/>
    <property type="evidence" value="ECO:0007669"/>
    <property type="project" value="EnsemblFungi"/>
</dbReference>
<feature type="compositionally biased region" description="Low complexity" evidence="10">
    <location>
        <begin position="230"/>
        <end position="242"/>
    </location>
</feature>
<dbReference type="STRING" id="294747.C5MD16"/>
<dbReference type="AlphaFoldDB" id="C5MD16"/>
<dbReference type="GO" id="GO:0051010">
    <property type="term" value="F:microtubule plus-end binding"/>
    <property type="evidence" value="ECO:0007669"/>
    <property type="project" value="EnsemblFungi"/>
</dbReference>
<dbReference type="HOGENOM" id="CLU_041744_2_0_1"/>
<protein>
    <submittedName>
        <fullName evidence="13">Uncharacterized protein</fullName>
    </submittedName>
</protein>
<dbReference type="RefSeq" id="XP_002549820.1">
    <property type="nucleotide sequence ID" value="XM_002549774.1"/>
</dbReference>
<keyword evidence="6" id="KW-0498">Mitosis</keyword>
<evidence type="ECO:0000256" key="2">
    <source>
        <dbReference type="ARBA" id="ARBA00010729"/>
    </source>
</evidence>
<name>C5MD16_CANTT</name>
<accession>C5MD16</accession>
<dbReference type="FunFam" id="1.10.418.10:FF:000028">
    <property type="entry name" value="RP/EB family microtubule-associated protein"/>
    <property type="match status" value="1"/>
</dbReference>
<dbReference type="GO" id="GO:0031116">
    <property type="term" value="P:positive regulation of microtubule polymerization"/>
    <property type="evidence" value="ECO:0007669"/>
    <property type="project" value="EnsemblFungi"/>
</dbReference>
<organism evidence="13 14">
    <name type="scientific">Candida tropicalis (strain ATCC MYA-3404 / T1)</name>
    <name type="common">Yeast</name>
    <dbReference type="NCBI Taxonomy" id="294747"/>
    <lineage>
        <taxon>Eukaryota</taxon>
        <taxon>Fungi</taxon>
        <taxon>Dikarya</taxon>
        <taxon>Ascomycota</taxon>
        <taxon>Saccharomycotina</taxon>
        <taxon>Pichiomycetes</taxon>
        <taxon>Debaryomycetaceae</taxon>
        <taxon>Candida/Lodderomyces clade</taxon>
        <taxon>Candida</taxon>
    </lineage>
</organism>
<dbReference type="InterPro" id="IPR001715">
    <property type="entry name" value="CH_dom"/>
</dbReference>
<feature type="compositionally biased region" description="Polar residues" evidence="10">
    <location>
        <begin position="142"/>
        <end position="154"/>
    </location>
</feature>
<dbReference type="InterPro" id="IPR027328">
    <property type="entry name" value="MAPRE"/>
</dbReference>
<dbReference type="GO" id="GO:0007064">
    <property type="term" value="P:mitotic sister chromatid cohesion"/>
    <property type="evidence" value="ECO:0007669"/>
    <property type="project" value="EnsemblFungi"/>
</dbReference>
<evidence type="ECO:0000256" key="8">
    <source>
        <dbReference type="ARBA" id="ARBA00023306"/>
    </source>
</evidence>
<dbReference type="SUPFAM" id="SSF47576">
    <property type="entry name" value="Calponin-homology domain, CH-domain"/>
    <property type="match status" value="1"/>
</dbReference>
<evidence type="ECO:0000256" key="1">
    <source>
        <dbReference type="ARBA" id="ARBA00004245"/>
    </source>
</evidence>
<dbReference type="GO" id="GO:0030473">
    <property type="term" value="P:nuclear migration along microtubule"/>
    <property type="evidence" value="ECO:0007669"/>
    <property type="project" value="EnsemblFungi"/>
</dbReference>